<comment type="caution">
    <text evidence="3">The sequence shown here is derived from an EMBL/GenBank/DDBJ whole genome shotgun (WGS) entry which is preliminary data.</text>
</comment>
<dbReference type="Pfam" id="PF09976">
    <property type="entry name" value="TPR_21"/>
    <property type="match status" value="1"/>
</dbReference>
<evidence type="ECO:0000259" key="2">
    <source>
        <dbReference type="Pfam" id="PF09976"/>
    </source>
</evidence>
<keyword evidence="1" id="KW-0472">Membrane</keyword>
<keyword evidence="1" id="KW-1133">Transmembrane helix</keyword>
<dbReference type="Proteomes" id="UP000253570">
    <property type="component" value="Unassembled WGS sequence"/>
</dbReference>
<gene>
    <name evidence="3" type="ORF">DBW71_02955</name>
</gene>
<protein>
    <recommendedName>
        <fullName evidence="2">Ancillary SecYEG translocon subunit/Cell division coordinator CpoB TPR domain-containing protein</fullName>
    </recommendedName>
</protein>
<dbReference type="InterPro" id="IPR018704">
    <property type="entry name" value="SecYEG/CpoB_TPR"/>
</dbReference>
<feature type="transmembrane region" description="Helical" evidence="1">
    <location>
        <begin position="20"/>
        <end position="42"/>
    </location>
</feature>
<feature type="domain" description="Ancillary SecYEG translocon subunit/Cell division coordinator CpoB TPR" evidence="2">
    <location>
        <begin position="18"/>
        <end position="146"/>
    </location>
</feature>
<dbReference type="AlphaFoldDB" id="A0A368DR35"/>
<evidence type="ECO:0000256" key="1">
    <source>
        <dbReference type="SAM" id="Phobius"/>
    </source>
</evidence>
<evidence type="ECO:0000313" key="4">
    <source>
        <dbReference type="Proteomes" id="UP000253570"/>
    </source>
</evidence>
<proteinExistence type="predicted"/>
<reference evidence="3 4" key="1">
    <citation type="journal article" date="2018" name="Microbiome">
        <title>Fine metagenomic profile of the Mediterranean stratified and mixed water columns revealed by assembly and recruitment.</title>
        <authorList>
            <person name="Haro-Moreno J.M."/>
            <person name="Lopez-Perez M."/>
            <person name="De La Torre J.R."/>
            <person name="Picazo A."/>
            <person name="Camacho A."/>
            <person name="Rodriguez-Valera F."/>
        </authorList>
    </citation>
    <scope>NUCLEOTIDE SEQUENCE [LARGE SCALE GENOMIC DNA]</scope>
    <source>
        <strain evidence="3">MED-G57</strain>
    </source>
</reference>
<keyword evidence="1" id="KW-0812">Transmembrane</keyword>
<organism evidence="3 4">
    <name type="scientific">PS1 clade bacterium</name>
    <dbReference type="NCBI Taxonomy" id="2175152"/>
    <lineage>
        <taxon>Bacteria</taxon>
        <taxon>Pseudomonadati</taxon>
        <taxon>Pseudomonadota</taxon>
        <taxon>Alphaproteobacteria</taxon>
        <taxon>PS1 clade</taxon>
    </lineage>
</organism>
<name>A0A368DR35_9PROT</name>
<accession>A0A368DR35</accession>
<dbReference type="EMBL" id="QOQD01000005">
    <property type="protein sequence ID" value="RCL73753.1"/>
    <property type="molecule type" value="Genomic_DNA"/>
</dbReference>
<sequence>MSNLFNEIDEDLRQEKLKSLWVRYRSAIFAAIVTVSVILIFSESYKYWKNSKIEKSGVIFSQLIENIEENNYESAEINIKELLLSGTNEYQNYAMILNADLLVGQNQLKTAEDSYNEIIQNSKGLLKEIAQLKLAYLKIDTSSYIEMNDMLSNLISEENLLHLFATEVLALSAYKDGSYDIGIKHAQEIIDSKRTTTGMYDRANMMLKVFNSKK</sequence>
<evidence type="ECO:0000313" key="3">
    <source>
        <dbReference type="EMBL" id="RCL73753.1"/>
    </source>
</evidence>